<dbReference type="InterPro" id="IPR050303">
    <property type="entry name" value="GatZ_KbaZ_carbometab"/>
</dbReference>
<protein>
    <submittedName>
        <fullName evidence="2">D-tagatose-1,6-bisphosphate aldolase subunit GatZ/KbaZ</fullName>
    </submittedName>
</protein>
<dbReference type="PANTHER" id="PTHR32502">
    <property type="entry name" value="N-ACETYLGALACTOSAMINE PERMEASE II COMPONENT-RELATED"/>
    <property type="match status" value="1"/>
</dbReference>
<dbReference type="OrthoDB" id="1672942at2"/>
<dbReference type="InterPro" id="IPR012062">
    <property type="entry name" value="GatZ/KbaZ-like"/>
</dbReference>
<dbReference type="EMBL" id="FODY01000010">
    <property type="protein sequence ID" value="SEP11477.1"/>
    <property type="molecule type" value="Genomic_DNA"/>
</dbReference>
<keyword evidence="3" id="KW-1185">Reference proteome</keyword>
<gene>
    <name evidence="2" type="ORF">SAMN04490178_110124</name>
</gene>
<reference evidence="2 3" key="1">
    <citation type="submission" date="2016-10" db="EMBL/GenBank/DDBJ databases">
        <authorList>
            <person name="de Groot N.N."/>
        </authorList>
    </citation>
    <scope>NUCLEOTIDE SEQUENCE [LARGE SCALE GENOMIC DNA]</scope>
    <source>
        <strain evidence="2 3">DSM 13305</strain>
    </source>
</reference>
<accession>A0A1H8V871</accession>
<comment type="pathway">
    <text evidence="1">Carbohydrate metabolism.</text>
</comment>
<dbReference type="GO" id="GO:0005886">
    <property type="term" value="C:plasma membrane"/>
    <property type="evidence" value="ECO:0007669"/>
    <property type="project" value="TreeGrafter"/>
</dbReference>
<dbReference type="Gene3D" id="1.10.400.20">
    <property type="entry name" value="putative tagatose 6-phosphate kinase domain like"/>
    <property type="match status" value="1"/>
</dbReference>
<dbReference type="PIRSF" id="PIRSF009264">
    <property type="entry name" value="TagBP_ald_AgaZ"/>
    <property type="match status" value="1"/>
</dbReference>
<sequence length="437" mass="49503">MQTEHPLQNLIKERKKSVWQGIYSICSANEYVIEAALERGLVDDQFILIEATANQVNQFGGYTGMQPADFRDFVYRIAQKVEFPLEKLILGGDHLGPLTWKNEPAATAMEKSRELIKQYVAADFTKIHLDTSMHLGDDDRENPLDTAVIAERGAVLCREAEAAYALLKEGNPDSLHPVYVIGSEVPIPGGSQEEEEGIQVTKAEDFKNTLATFRQAFAAHNLLPAWEYVIAVVVQPGVEFGDESIHSYDRTAAGELTGALKQYPDVVFEGHSTDYQTPQALKEMVEDGIAILKVGPALTFAMREGLFALARIEKELFQFHPEVEQSNFMDVLDWYMGSNPVYWKSHYHGPSDKVRYARKFSFSDRCRYYLPLPEVKLALDKLIHNLQSVTIPLTVISQYLPVQYHKIRTGNLKNEPERLLKDRIINCIDDYVYAIKQ</sequence>
<organism evidence="2 3">
    <name type="scientific">Propionispora vibrioides</name>
    <dbReference type="NCBI Taxonomy" id="112903"/>
    <lineage>
        <taxon>Bacteria</taxon>
        <taxon>Bacillati</taxon>
        <taxon>Bacillota</taxon>
        <taxon>Negativicutes</taxon>
        <taxon>Selenomonadales</taxon>
        <taxon>Sporomusaceae</taxon>
        <taxon>Propionispora</taxon>
    </lineage>
</organism>
<dbReference type="GO" id="GO:0009401">
    <property type="term" value="P:phosphoenolpyruvate-dependent sugar phosphotransferase system"/>
    <property type="evidence" value="ECO:0007669"/>
    <property type="project" value="TreeGrafter"/>
</dbReference>
<name>A0A1H8V871_9FIRM</name>
<dbReference type="STRING" id="112903.SAMN04490178_110124"/>
<evidence type="ECO:0000313" key="2">
    <source>
        <dbReference type="EMBL" id="SEP11477.1"/>
    </source>
</evidence>
<proteinExistence type="predicted"/>
<dbReference type="InterPro" id="IPR013785">
    <property type="entry name" value="Aldolase_TIM"/>
</dbReference>
<dbReference type="Gene3D" id="3.20.20.70">
    <property type="entry name" value="Aldolase class I"/>
    <property type="match status" value="1"/>
</dbReference>
<evidence type="ECO:0000313" key="3">
    <source>
        <dbReference type="Proteomes" id="UP000198847"/>
    </source>
</evidence>
<dbReference type="SUPFAM" id="SSF51569">
    <property type="entry name" value="Aldolase"/>
    <property type="match status" value="1"/>
</dbReference>
<dbReference type="GO" id="GO:0005975">
    <property type="term" value="P:carbohydrate metabolic process"/>
    <property type="evidence" value="ECO:0007669"/>
    <property type="project" value="InterPro"/>
</dbReference>
<evidence type="ECO:0000256" key="1">
    <source>
        <dbReference type="ARBA" id="ARBA00005007"/>
    </source>
</evidence>
<dbReference type="RefSeq" id="WP_091746642.1">
    <property type="nucleotide sequence ID" value="NZ_FODY01000010.1"/>
</dbReference>
<dbReference type="Proteomes" id="UP000198847">
    <property type="component" value="Unassembled WGS sequence"/>
</dbReference>
<dbReference type="Pfam" id="PF08013">
    <property type="entry name" value="GatZ_KbaZ-like"/>
    <property type="match status" value="1"/>
</dbReference>
<dbReference type="PANTHER" id="PTHR32502:SF2">
    <property type="entry name" value="D-TAGATOSE-1,6-BISPHOSPHATE ALDOLASE SUBUNIT KBAZ"/>
    <property type="match status" value="1"/>
</dbReference>
<dbReference type="AlphaFoldDB" id="A0A1H8V871"/>